<feature type="domain" description="Response regulatory" evidence="5">
    <location>
        <begin position="123"/>
        <end position="237"/>
    </location>
</feature>
<evidence type="ECO:0000259" key="5">
    <source>
        <dbReference type="PROSITE" id="PS50110"/>
    </source>
</evidence>
<feature type="compositionally biased region" description="Low complexity" evidence="4">
    <location>
        <begin position="340"/>
        <end position="356"/>
    </location>
</feature>
<dbReference type="SUPFAM" id="SSF52172">
    <property type="entry name" value="CheY-like"/>
    <property type="match status" value="1"/>
</dbReference>
<evidence type="ECO:0000313" key="7">
    <source>
        <dbReference type="Proteomes" id="UP001497453"/>
    </source>
</evidence>
<dbReference type="CDD" id="cd17546">
    <property type="entry name" value="REC_hyHK_CKI1_RcsC-like"/>
    <property type="match status" value="1"/>
</dbReference>
<evidence type="ECO:0000256" key="2">
    <source>
        <dbReference type="ARBA" id="ARBA00023012"/>
    </source>
</evidence>
<protein>
    <recommendedName>
        <fullName evidence="5">Response regulatory domain-containing protein</fullName>
    </recommendedName>
</protein>
<dbReference type="EMBL" id="OZ037947">
    <property type="protein sequence ID" value="CAL1707976.1"/>
    <property type="molecule type" value="Genomic_DNA"/>
</dbReference>
<feature type="compositionally biased region" description="Polar residues" evidence="4">
    <location>
        <begin position="1"/>
        <end position="10"/>
    </location>
</feature>
<keyword evidence="2" id="KW-0902">Two-component regulatory system</keyword>
<dbReference type="PROSITE" id="PS50110">
    <property type="entry name" value="RESPONSE_REGULATORY"/>
    <property type="match status" value="1"/>
</dbReference>
<dbReference type="PANTHER" id="PTHR45339:SF1">
    <property type="entry name" value="HYBRID SIGNAL TRANSDUCTION HISTIDINE KINASE J"/>
    <property type="match status" value="1"/>
</dbReference>
<gene>
    <name evidence="6" type="ORF">GFSPODELE1_LOCUS6628</name>
</gene>
<evidence type="ECO:0000256" key="4">
    <source>
        <dbReference type="SAM" id="MobiDB-lite"/>
    </source>
</evidence>
<feature type="region of interest" description="Disordered" evidence="4">
    <location>
        <begin position="1"/>
        <end position="113"/>
    </location>
</feature>
<feature type="compositionally biased region" description="Low complexity" evidence="4">
    <location>
        <begin position="89"/>
        <end position="109"/>
    </location>
</feature>
<dbReference type="PANTHER" id="PTHR45339">
    <property type="entry name" value="HYBRID SIGNAL TRANSDUCTION HISTIDINE KINASE J"/>
    <property type="match status" value="1"/>
</dbReference>
<accession>A0ABP1DJH8</accession>
<reference evidence="7" key="1">
    <citation type="submission" date="2024-04" db="EMBL/GenBank/DDBJ databases">
        <authorList>
            <person name="Shaw F."/>
            <person name="Minotto A."/>
        </authorList>
    </citation>
    <scope>NUCLEOTIDE SEQUENCE [LARGE SCALE GENOMIC DNA]</scope>
</reference>
<keyword evidence="1 3" id="KW-0597">Phosphoprotein</keyword>
<name>A0ABP1DJH8_9APHY</name>
<keyword evidence="7" id="KW-1185">Reference proteome</keyword>
<dbReference type="Pfam" id="PF00072">
    <property type="entry name" value="Response_reg"/>
    <property type="match status" value="1"/>
</dbReference>
<sequence length="543" mass="57113">MLHDMPSTTGLCRASSSTSRSSHSTQDSISSAPSSSTSSSPVSPPCTSNSIPSAFADVDFRYSPPPAGPGSGSESAGRPSKPLPRTRCTSTSTTSSSISTTSSSTGTGSHPKIVPPAWAVPPRVLLVDDDVVYRMLSKKLLQVFGCMIDIAVDGAAAVAKMNLEKYDLVFMDIMMPKLDGRSATSLIRKFDHLTPIISVTSNYHPDEVVSYYLSGMNDVLPKPFTRDGVHGILEVNKHLVHLKAIQSASTSTTASSSPIIPPPVTPTPPSTPIVVPIPPPLSDRLASPCTESRDDVLNAQIAEPLPPLHLLSGLHTTTITASLSLPPSPLMPSTPPPPTSISSISPTPDPVPSTSSATLVTSPISVSATHLNTRAHHVRYTRYPHHRRDVSVNASKPLSHPLLPDKSSSLPSSSSSSPHIDGPSIPTSSLSGSYHPDILLGRHDSLKRRREGCVGPPRKKGPKRPKSGEGLSITVVNRELGEGVAMVDESGGSAESLWLKRSFSSPLSPVEISIQTEERAEALTLVDLGIGATDASISTGRSS</sequence>
<feature type="modified residue" description="4-aspartylphosphate" evidence="3">
    <location>
        <position position="172"/>
    </location>
</feature>
<dbReference type="InterPro" id="IPR001789">
    <property type="entry name" value="Sig_transdc_resp-reg_receiver"/>
</dbReference>
<dbReference type="Gene3D" id="3.40.50.2300">
    <property type="match status" value="1"/>
</dbReference>
<evidence type="ECO:0000256" key="3">
    <source>
        <dbReference type="PROSITE-ProRule" id="PRU00169"/>
    </source>
</evidence>
<evidence type="ECO:0000313" key="6">
    <source>
        <dbReference type="EMBL" id="CAL1707976.1"/>
    </source>
</evidence>
<evidence type="ECO:0000256" key="1">
    <source>
        <dbReference type="ARBA" id="ARBA00022553"/>
    </source>
</evidence>
<dbReference type="SMART" id="SM00448">
    <property type="entry name" value="REC"/>
    <property type="match status" value="1"/>
</dbReference>
<feature type="compositionally biased region" description="Low complexity" evidence="4">
    <location>
        <begin position="395"/>
        <end position="426"/>
    </location>
</feature>
<feature type="region of interest" description="Disordered" evidence="4">
    <location>
        <begin position="325"/>
        <end position="358"/>
    </location>
</feature>
<dbReference type="Proteomes" id="UP001497453">
    <property type="component" value="Chromosome 4"/>
</dbReference>
<organism evidence="6 7">
    <name type="scientific">Somion occarium</name>
    <dbReference type="NCBI Taxonomy" id="3059160"/>
    <lineage>
        <taxon>Eukaryota</taxon>
        <taxon>Fungi</taxon>
        <taxon>Dikarya</taxon>
        <taxon>Basidiomycota</taxon>
        <taxon>Agaricomycotina</taxon>
        <taxon>Agaricomycetes</taxon>
        <taxon>Polyporales</taxon>
        <taxon>Cerrenaceae</taxon>
        <taxon>Somion</taxon>
    </lineage>
</organism>
<feature type="compositionally biased region" description="Pro residues" evidence="4">
    <location>
        <begin position="326"/>
        <end position="339"/>
    </location>
</feature>
<proteinExistence type="predicted"/>
<dbReference type="InterPro" id="IPR011006">
    <property type="entry name" value="CheY-like_superfamily"/>
</dbReference>
<feature type="region of interest" description="Disordered" evidence="4">
    <location>
        <begin position="393"/>
        <end position="471"/>
    </location>
</feature>
<feature type="compositionally biased region" description="Low complexity" evidence="4">
    <location>
        <begin position="15"/>
        <end position="50"/>
    </location>
</feature>